<evidence type="ECO:0000313" key="7">
    <source>
        <dbReference type="Proteomes" id="UP001590951"/>
    </source>
</evidence>
<name>A0ABR4BJP6_9LECA</name>
<keyword evidence="3" id="KW-0418">Kinase</keyword>
<dbReference type="PANTHER" id="PTHR12750:SF9">
    <property type="entry name" value="INOSITOL HEXAKISPHOSPHATE AND DIPHOSPHOINOSITOL-PENTAKISPHOSPHATE KINASE"/>
    <property type="match status" value="1"/>
</dbReference>
<comment type="caution">
    <text evidence="6">The sequence shown here is derived from an EMBL/GenBank/DDBJ whole genome shotgun (WGS) entry which is preliminary data.</text>
</comment>
<keyword evidence="3" id="KW-0963">Cytoplasm</keyword>
<evidence type="ECO:0000256" key="2">
    <source>
        <dbReference type="ARBA" id="ARBA00034629"/>
    </source>
</evidence>
<feature type="region of interest" description="Disordered" evidence="4">
    <location>
        <begin position="152"/>
        <end position="188"/>
    </location>
</feature>
<keyword evidence="3" id="KW-0808">Transferase</keyword>
<feature type="region of interest" description="Disordered" evidence="4">
    <location>
        <begin position="220"/>
        <end position="254"/>
    </location>
</feature>
<dbReference type="EMBL" id="JBHFEH010000003">
    <property type="protein sequence ID" value="KAL2058047.1"/>
    <property type="molecule type" value="Genomic_DNA"/>
</dbReference>
<dbReference type="PANTHER" id="PTHR12750">
    <property type="entry name" value="DIPHOSPHOINOSITOL PENTAKISPHOSPHATE KINASE"/>
    <property type="match status" value="1"/>
</dbReference>
<feature type="domain" description="VIP1 N-terminal" evidence="5">
    <location>
        <begin position="347"/>
        <end position="388"/>
    </location>
</feature>
<evidence type="ECO:0000256" key="3">
    <source>
        <dbReference type="RuleBase" id="RU365032"/>
    </source>
</evidence>
<feature type="compositionally biased region" description="Polar residues" evidence="4">
    <location>
        <begin position="14"/>
        <end position="27"/>
    </location>
</feature>
<feature type="region of interest" description="Disordered" evidence="4">
    <location>
        <begin position="285"/>
        <end position="341"/>
    </location>
</feature>
<comment type="similarity">
    <text evidence="3">Belongs to the histidine acid phosphatase family. VIP1 subfamily.</text>
</comment>
<comment type="catalytic activity">
    <reaction evidence="2">
        <text>1D-myo-inositol hexakisphosphate + ATP = 1-diphospho-1D-myo-inositol 2,3,4,5,6-pentakisphosphate + ADP</text>
        <dbReference type="Rhea" id="RHEA:37459"/>
        <dbReference type="ChEBI" id="CHEBI:30616"/>
        <dbReference type="ChEBI" id="CHEBI:58130"/>
        <dbReference type="ChEBI" id="CHEBI:74946"/>
        <dbReference type="ChEBI" id="CHEBI:456216"/>
        <dbReference type="EC" id="2.7.4.24"/>
    </reaction>
    <physiologicalReaction direction="left-to-right" evidence="2">
        <dbReference type="Rhea" id="RHEA:37460"/>
    </physiologicalReaction>
</comment>
<comment type="function">
    <text evidence="3">Bifunctional inositol kinase that acts in concert with the IP6K kinases to synthesize the diphosphate group-containing inositol pyrophosphates diphosphoinositol pentakisphosphate, PP-InsP5, and bis-diphosphoinositol tetrakisphosphate, (PP)2-InsP4. PP-InsP5 and (PP)2-InsP4, also respectively called InsP7 and InsP8, may regulate a variety of cellular processes, including apoptosis, vesicle trafficking, cytoskeletal dynamics, and exocytosis. Phosphorylates inositol hexakisphosphate (InsP6).</text>
</comment>
<organism evidence="6 7">
    <name type="scientific">Lepraria finkii</name>
    <dbReference type="NCBI Taxonomy" id="1340010"/>
    <lineage>
        <taxon>Eukaryota</taxon>
        <taxon>Fungi</taxon>
        <taxon>Dikarya</taxon>
        <taxon>Ascomycota</taxon>
        <taxon>Pezizomycotina</taxon>
        <taxon>Lecanoromycetes</taxon>
        <taxon>OSLEUM clade</taxon>
        <taxon>Lecanoromycetidae</taxon>
        <taxon>Lecanorales</taxon>
        <taxon>Lecanorineae</taxon>
        <taxon>Stereocaulaceae</taxon>
        <taxon>Lepraria</taxon>
    </lineage>
</organism>
<sequence length="390" mass="40382">MATLSRTISREGAVSNQRSRYGSVNSDSQERAAEISGPPSPTSATKPGPSLASAGRMPSHSLLSAPQNAALPNRKSRFADVGTFGGNIERASISMPPPATKPSSVYRPSTVRRPLAMQNAIEVREMEGGMDGIEEGKVSADTIGMKDLEKTTSMTSLPGSQSASASEQHSPSAFSDSALKPPTSNLNKPGDRLSFSSLYSLGSAFCSGAANLTSAPQSAASSTAGSIKSGISDHPNPVVTPLSPSLGAGKGEAASLATTATDPVSVTANSQPLHQVLVNALKEPQSGTSNATAKHLDSWNSGPLARPSAPRRSRSRTQQRQPSGSNVTSSTASPSNSERTKSITVGRVGVCALDVKARSKASRNILTRLQANEEFDIVIFGDKVILDEGQ</sequence>
<keyword evidence="3" id="KW-0067">ATP-binding</keyword>
<proteinExistence type="inferred from homology"/>
<dbReference type="InterPro" id="IPR037446">
    <property type="entry name" value="His_Pase_VIP1"/>
</dbReference>
<dbReference type="InterPro" id="IPR040557">
    <property type="entry name" value="VIP1_N"/>
</dbReference>
<dbReference type="Gene3D" id="3.40.50.11950">
    <property type="match status" value="1"/>
</dbReference>
<comment type="catalytic activity">
    <reaction evidence="1">
        <text>5-diphospho-1D-myo-inositol 1,2,3,4,6-pentakisphosphate + ATP + H(+) = 1,5-bis(diphospho)-1D-myo-inositol 2,3,4,6-tetrakisphosphate + ADP</text>
        <dbReference type="Rhea" id="RHEA:10276"/>
        <dbReference type="ChEBI" id="CHEBI:15378"/>
        <dbReference type="ChEBI" id="CHEBI:30616"/>
        <dbReference type="ChEBI" id="CHEBI:58628"/>
        <dbReference type="ChEBI" id="CHEBI:77983"/>
        <dbReference type="ChEBI" id="CHEBI:456216"/>
        <dbReference type="EC" id="2.7.4.24"/>
    </reaction>
    <physiologicalReaction direction="left-to-right" evidence="1">
        <dbReference type="Rhea" id="RHEA:10277"/>
    </physiologicalReaction>
</comment>
<evidence type="ECO:0000256" key="4">
    <source>
        <dbReference type="SAM" id="MobiDB-lite"/>
    </source>
</evidence>
<keyword evidence="7" id="KW-1185">Reference proteome</keyword>
<feature type="compositionally biased region" description="Polar residues" evidence="4">
    <location>
        <begin position="152"/>
        <end position="175"/>
    </location>
</feature>
<feature type="region of interest" description="Disordered" evidence="4">
    <location>
        <begin position="1"/>
        <end position="111"/>
    </location>
</feature>
<evidence type="ECO:0000313" key="6">
    <source>
        <dbReference type="EMBL" id="KAL2058047.1"/>
    </source>
</evidence>
<dbReference type="Pfam" id="PF18086">
    <property type="entry name" value="PPIP5K2_N"/>
    <property type="match status" value="1"/>
</dbReference>
<accession>A0ABR4BJP6</accession>
<dbReference type="Proteomes" id="UP001590951">
    <property type="component" value="Unassembled WGS sequence"/>
</dbReference>
<reference evidence="6 7" key="1">
    <citation type="submission" date="2024-09" db="EMBL/GenBank/DDBJ databases">
        <title>Rethinking Asexuality: The Enigmatic Case of Functional Sexual Genes in Lepraria (Stereocaulaceae).</title>
        <authorList>
            <person name="Doellman M."/>
            <person name="Sun Y."/>
            <person name="Barcenas-Pena A."/>
            <person name="Lumbsch H.T."/>
            <person name="Grewe F."/>
        </authorList>
    </citation>
    <scope>NUCLEOTIDE SEQUENCE [LARGE SCALE GENOMIC DNA]</scope>
    <source>
        <strain evidence="6 7">Grewe 0041</strain>
    </source>
</reference>
<feature type="compositionally biased region" description="Polar residues" evidence="4">
    <location>
        <begin position="326"/>
        <end position="337"/>
    </location>
</feature>
<comment type="subcellular location">
    <subcellularLocation>
        <location evidence="3">Cytoplasm</location>
        <location evidence="3">Cytoskeleton</location>
    </subcellularLocation>
</comment>
<evidence type="ECO:0000256" key="1">
    <source>
        <dbReference type="ARBA" id="ARBA00033696"/>
    </source>
</evidence>
<protein>
    <recommendedName>
        <fullName evidence="3">Inositol hexakisphosphate and diphosphoinositol-pentakisphosphate kinase</fullName>
        <ecNumber evidence="3">2.7.4.24</ecNumber>
    </recommendedName>
</protein>
<gene>
    <name evidence="6" type="ORF">ABVK25_001665</name>
</gene>
<keyword evidence="3" id="KW-0547">Nucleotide-binding</keyword>
<evidence type="ECO:0000259" key="5">
    <source>
        <dbReference type="Pfam" id="PF18086"/>
    </source>
</evidence>
<dbReference type="EC" id="2.7.4.24" evidence="3"/>